<dbReference type="RefSeq" id="WP_189267518.1">
    <property type="nucleotide sequence ID" value="NZ_BMML01000023.1"/>
</dbReference>
<evidence type="ECO:0000313" key="2">
    <source>
        <dbReference type="Proteomes" id="UP000653411"/>
    </source>
</evidence>
<accession>A0A917XKA1</accession>
<organism evidence="1 2">
    <name type="scientific">Streptomyces fuscichromogenes</name>
    <dbReference type="NCBI Taxonomy" id="1324013"/>
    <lineage>
        <taxon>Bacteria</taxon>
        <taxon>Bacillati</taxon>
        <taxon>Actinomycetota</taxon>
        <taxon>Actinomycetes</taxon>
        <taxon>Kitasatosporales</taxon>
        <taxon>Streptomycetaceae</taxon>
        <taxon>Streptomyces</taxon>
    </lineage>
</organism>
<sequence>MTEPPGPGPVPGAVPETFAFRCGRCDHGWEATFQAVFFTDPVADPDLQSTLEYVDEAGRAVPSPLTDAVCPRCGSRRVRIAAAGS</sequence>
<reference evidence="1" key="1">
    <citation type="journal article" date="2014" name="Int. J. Syst. Evol. Microbiol.">
        <title>Complete genome sequence of Corynebacterium casei LMG S-19264T (=DSM 44701T), isolated from a smear-ripened cheese.</title>
        <authorList>
            <consortium name="US DOE Joint Genome Institute (JGI-PGF)"/>
            <person name="Walter F."/>
            <person name="Albersmeier A."/>
            <person name="Kalinowski J."/>
            <person name="Ruckert C."/>
        </authorList>
    </citation>
    <scope>NUCLEOTIDE SEQUENCE</scope>
    <source>
        <strain evidence="1">CGMCC 4.7110</strain>
    </source>
</reference>
<dbReference type="EMBL" id="BMML01000023">
    <property type="protein sequence ID" value="GGN35106.1"/>
    <property type="molecule type" value="Genomic_DNA"/>
</dbReference>
<evidence type="ECO:0000313" key="1">
    <source>
        <dbReference type="EMBL" id="GGN35106.1"/>
    </source>
</evidence>
<gene>
    <name evidence="1" type="ORF">GCM10011578_076680</name>
</gene>
<dbReference type="AlphaFoldDB" id="A0A917XKA1"/>
<dbReference type="Proteomes" id="UP000653411">
    <property type="component" value="Unassembled WGS sequence"/>
</dbReference>
<protein>
    <submittedName>
        <fullName evidence="1">Uncharacterized protein</fullName>
    </submittedName>
</protein>
<reference evidence="1" key="2">
    <citation type="submission" date="2020-09" db="EMBL/GenBank/DDBJ databases">
        <authorList>
            <person name="Sun Q."/>
            <person name="Zhou Y."/>
        </authorList>
    </citation>
    <scope>NUCLEOTIDE SEQUENCE</scope>
    <source>
        <strain evidence="1">CGMCC 4.7110</strain>
    </source>
</reference>
<name>A0A917XKA1_9ACTN</name>
<comment type="caution">
    <text evidence="1">The sequence shown here is derived from an EMBL/GenBank/DDBJ whole genome shotgun (WGS) entry which is preliminary data.</text>
</comment>
<proteinExistence type="predicted"/>
<keyword evidence="2" id="KW-1185">Reference proteome</keyword>